<evidence type="ECO:0000256" key="2">
    <source>
        <dbReference type="ARBA" id="ARBA00022898"/>
    </source>
</evidence>
<comment type="cofactor">
    <cofactor evidence="1">
        <name>pyridoxal 5'-phosphate</name>
        <dbReference type="ChEBI" id="CHEBI:597326"/>
    </cofactor>
</comment>
<dbReference type="EMBL" id="BOPZ01000005">
    <property type="protein sequence ID" value="GIM28182.1"/>
    <property type="molecule type" value="Genomic_DNA"/>
</dbReference>
<dbReference type="InterPro" id="IPR004839">
    <property type="entry name" value="Aminotransferase_I/II_large"/>
</dbReference>
<dbReference type="RefSeq" id="WP_212902928.1">
    <property type="nucleotide sequence ID" value="NZ_BOPZ01000005.1"/>
</dbReference>
<keyword evidence="5" id="KW-1185">Reference proteome</keyword>
<dbReference type="Pfam" id="PF00155">
    <property type="entry name" value="Aminotran_1_2"/>
    <property type="match status" value="1"/>
</dbReference>
<protein>
    <submittedName>
        <fullName evidence="4">Aminotransferase</fullName>
    </submittedName>
</protein>
<reference evidence="4" key="1">
    <citation type="submission" date="2021-03" db="EMBL/GenBank/DDBJ databases">
        <title>Taxonomic study of Clostridium polyendosporum from meadow-gley soil under rice.</title>
        <authorList>
            <person name="Kobayashi H."/>
            <person name="Tanizawa Y."/>
            <person name="Yagura M."/>
        </authorList>
    </citation>
    <scope>NUCLEOTIDE SEQUENCE</scope>
    <source>
        <strain evidence="4">JCM 30710</strain>
    </source>
</reference>
<dbReference type="InterPro" id="IPR015424">
    <property type="entry name" value="PyrdxlP-dep_Trfase"/>
</dbReference>
<keyword evidence="4" id="KW-0032">Aminotransferase</keyword>
<dbReference type="PANTHER" id="PTHR42885">
    <property type="entry name" value="HISTIDINOL-PHOSPHATE AMINOTRANSFERASE-RELATED"/>
    <property type="match status" value="1"/>
</dbReference>
<organism evidence="4 5">
    <name type="scientific">Clostridium polyendosporum</name>
    <dbReference type="NCBI Taxonomy" id="69208"/>
    <lineage>
        <taxon>Bacteria</taxon>
        <taxon>Bacillati</taxon>
        <taxon>Bacillota</taxon>
        <taxon>Clostridia</taxon>
        <taxon>Eubacteriales</taxon>
        <taxon>Clostridiaceae</taxon>
        <taxon>Clostridium</taxon>
    </lineage>
</organism>
<dbReference type="InterPro" id="IPR015422">
    <property type="entry name" value="PyrdxlP-dep_Trfase_small"/>
</dbReference>
<dbReference type="GO" id="GO:0030170">
    <property type="term" value="F:pyridoxal phosphate binding"/>
    <property type="evidence" value="ECO:0007669"/>
    <property type="project" value="InterPro"/>
</dbReference>
<proteinExistence type="predicted"/>
<dbReference type="PANTHER" id="PTHR42885:SF1">
    <property type="entry name" value="THREONINE-PHOSPHATE DECARBOXYLASE"/>
    <property type="match status" value="1"/>
</dbReference>
<feature type="domain" description="Aminotransferase class I/classII large" evidence="3">
    <location>
        <begin position="24"/>
        <end position="351"/>
    </location>
</feature>
<evidence type="ECO:0000259" key="3">
    <source>
        <dbReference type="Pfam" id="PF00155"/>
    </source>
</evidence>
<dbReference type="Gene3D" id="3.90.1150.10">
    <property type="entry name" value="Aspartate Aminotransferase, domain 1"/>
    <property type="match status" value="1"/>
</dbReference>
<gene>
    <name evidence="4" type="primary">cobD</name>
    <name evidence="4" type="ORF">CPJCM30710_08480</name>
</gene>
<evidence type="ECO:0000256" key="1">
    <source>
        <dbReference type="ARBA" id="ARBA00001933"/>
    </source>
</evidence>
<dbReference type="Proteomes" id="UP000679179">
    <property type="component" value="Unassembled WGS sequence"/>
</dbReference>
<evidence type="ECO:0000313" key="4">
    <source>
        <dbReference type="EMBL" id="GIM28182.1"/>
    </source>
</evidence>
<sequence>MKEEVILSSHGGDIYTEGMLKGRELIDYSSNINPFGIPDCFKEKISEALEASMRYPDYKYRRLKDAIREYHNCYDRMNIDEEMILLGNGASEVLDLAISSLKSILIVVPSFIEYEELSSKWGLNIEFSQLDENMNYDYKNILDKLRDTEGLILGNPNNPSGNLIDYEKFKVILDYCESHNKRIIADEAFVEFAPKDSSLLALVNNYKCLFIVRAITKFFGTPGIRFGYGISSNEEWIRNMKKKQNPWNVNCFGEHAAIYSFKDKHYIEKSRVWIREEIPYFLDGLRKLSFIDRVYDTNTNFVLIKLKDMNGQQLYDKCLKKGFVIRRAHNFRGLDDCFVRFAIKNRINNERFLNILKNVKT</sequence>
<accession>A0A919RXB1</accession>
<dbReference type="Gene3D" id="3.40.640.10">
    <property type="entry name" value="Type I PLP-dependent aspartate aminotransferase-like (Major domain)"/>
    <property type="match status" value="1"/>
</dbReference>
<dbReference type="GO" id="GO:0008483">
    <property type="term" value="F:transaminase activity"/>
    <property type="evidence" value="ECO:0007669"/>
    <property type="project" value="UniProtKB-KW"/>
</dbReference>
<comment type="caution">
    <text evidence="4">The sequence shown here is derived from an EMBL/GenBank/DDBJ whole genome shotgun (WGS) entry which is preliminary data.</text>
</comment>
<keyword evidence="4" id="KW-0808">Transferase</keyword>
<evidence type="ECO:0000313" key="5">
    <source>
        <dbReference type="Proteomes" id="UP000679179"/>
    </source>
</evidence>
<keyword evidence="2" id="KW-0663">Pyridoxal phosphate</keyword>
<dbReference type="AlphaFoldDB" id="A0A919RXB1"/>
<name>A0A919RXB1_9CLOT</name>
<dbReference type="SUPFAM" id="SSF53383">
    <property type="entry name" value="PLP-dependent transferases"/>
    <property type="match status" value="1"/>
</dbReference>
<dbReference type="InterPro" id="IPR015421">
    <property type="entry name" value="PyrdxlP-dep_Trfase_major"/>
</dbReference>
<dbReference type="CDD" id="cd00609">
    <property type="entry name" value="AAT_like"/>
    <property type="match status" value="1"/>
</dbReference>